<dbReference type="InterPro" id="IPR051328">
    <property type="entry name" value="T7SS_ABC-Transporter"/>
</dbReference>
<keyword evidence="8" id="KW-1185">Reference proteome</keyword>
<dbReference type="InterPro" id="IPR017500">
    <property type="entry name" value="Phage_infect_YhgE_N"/>
</dbReference>
<dbReference type="PANTHER" id="PTHR43077:SF5">
    <property type="entry name" value="PHAGE INFECTION PROTEIN"/>
    <property type="match status" value="1"/>
</dbReference>
<dbReference type="RefSeq" id="WP_343875574.1">
    <property type="nucleotide sequence ID" value="NZ_BAAAIX010000033.1"/>
</dbReference>
<comment type="caution">
    <text evidence="7">The sequence shown here is derived from an EMBL/GenBank/DDBJ whole genome shotgun (WGS) entry which is preliminary data.</text>
</comment>
<dbReference type="EMBL" id="JBHUFZ010000032">
    <property type="protein sequence ID" value="MFD1891274.1"/>
    <property type="molecule type" value="Genomic_DNA"/>
</dbReference>
<dbReference type="NCBIfam" id="TIGR03057">
    <property type="entry name" value="xxxLxxG_by_4"/>
    <property type="match status" value="6"/>
</dbReference>
<dbReference type="PANTHER" id="PTHR43077">
    <property type="entry name" value="TRANSPORT PERMEASE YVFS-RELATED"/>
    <property type="match status" value="1"/>
</dbReference>
<feature type="transmembrane region" description="Helical" evidence="5">
    <location>
        <begin position="678"/>
        <end position="702"/>
    </location>
</feature>
<dbReference type="Proteomes" id="UP001597326">
    <property type="component" value="Unassembled WGS sequence"/>
</dbReference>
<dbReference type="SUPFAM" id="SSF58104">
    <property type="entry name" value="Methyl-accepting chemotaxis protein (MCP) signaling domain"/>
    <property type="match status" value="1"/>
</dbReference>
<evidence type="ECO:0000256" key="2">
    <source>
        <dbReference type="ARBA" id="ARBA00022692"/>
    </source>
</evidence>
<dbReference type="Pfam" id="PF12698">
    <property type="entry name" value="ABC2_membrane_3"/>
    <property type="match status" value="1"/>
</dbReference>
<evidence type="ECO:0000256" key="1">
    <source>
        <dbReference type="ARBA" id="ARBA00004141"/>
    </source>
</evidence>
<dbReference type="NCBIfam" id="TIGR03061">
    <property type="entry name" value="pip_yhgE_Nterm"/>
    <property type="match status" value="1"/>
</dbReference>
<evidence type="ECO:0000313" key="7">
    <source>
        <dbReference type="EMBL" id="MFD1891274.1"/>
    </source>
</evidence>
<name>A0ABW4RZT8_9ACTN</name>
<dbReference type="InterPro" id="IPR023908">
    <property type="entry name" value="xxxLxxG_rpt"/>
</dbReference>
<dbReference type="SUPFAM" id="SSF101967">
    <property type="entry name" value="Adhesin YadA, collagen-binding domain"/>
    <property type="match status" value="1"/>
</dbReference>
<feature type="transmembrane region" description="Helical" evidence="5">
    <location>
        <begin position="746"/>
        <end position="767"/>
    </location>
</feature>
<gene>
    <name evidence="7" type="ORF">ACFSCS_13940</name>
</gene>
<organism evidence="7 8">
    <name type="scientific">Luteococcus peritonei</name>
    <dbReference type="NCBI Taxonomy" id="88874"/>
    <lineage>
        <taxon>Bacteria</taxon>
        <taxon>Bacillati</taxon>
        <taxon>Actinomycetota</taxon>
        <taxon>Actinomycetes</taxon>
        <taxon>Propionibacteriales</taxon>
        <taxon>Propionibacteriaceae</taxon>
        <taxon>Luteococcus</taxon>
    </lineage>
</organism>
<accession>A0ABW4RZT8</accession>
<evidence type="ECO:0000313" key="8">
    <source>
        <dbReference type="Proteomes" id="UP001597326"/>
    </source>
</evidence>
<evidence type="ECO:0000256" key="4">
    <source>
        <dbReference type="ARBA" id="ARBA00023136"/>
    </source>
</evidence>
<reference evidence="8" key="1">
    <citation type="journal article" date="2019" name="Int. J. Syst. Evol. Microbiol.">
        <title>The Global Catalogue of Microorganisms (GCM) 10K type strain sequencing project: providing services to taxonomists for standard genome sequencing and annotation.</title>
        <authorList>
            <consortium name="The Broad Institute Genomics Platform"/>
            <consortium name="The Broad Institute Genome Sequencing Center for Infectious Disease"/>
            <person name="Wu L."/>
            <person name="Ma J."/>
        </authorList>
    </citation>
    <scope>NUCLEOTIDE SEQUENCE [LARGE SCALE GENOMIC DNA]</scope>
    <source>
        <strain evidence="8">CAIM 431</strain>
    </source>
</reference>
<dbReference type="Gene3D" id="3.40.1710.10">
    <property type="entry name" value="abc type-2 transporter like domain"/>
    <property type="match status" value="1"/>
</dbReference>
<evidence type="ECO:0000259" key="6">
    <source>
        <dbReference type="Pfam" id="PF12698"/>
    </source>
</evidence>
<keyword evidence="2 5" id="KW-0812">Transmembrane</keyword>
<feature type="transmembrane region" description="Helical" evidence="5">
    <location>
        <begin position="646"/>
        <end position="666"/>
    </location>
</feature>
<evidence type="ECO:0000256" key="3">
    <source>
        <dbReference type="ARBA" id="ARBA00022989"/>
    </source>
</evidence>
<feature type="transmembrane region" description="Helical" evidence="5">
    <location>
        <begin position="787"/>
        <end position="816"/>
    </location>
</feature>
<dbReference type="InterPro" id="IPR011049">
    <property type="entry name" value="Serralysin-like_metalloprot_C"/>
</dbReference>
<dbReference type="Gene3D" id="1.10.287.950">
    <property type="entry name" value="Methyl-accepting chemotaxis protein"/>
    <property type="match status" value="2"/>
</dbReference>
<evidence type="ECO:0000256" key="5">
    <source>
        <dbReference type="SAM" id="Phobius"/>
    </source>
</evidence>
<proteinExistence type="predicted"/>
<feature type="domain" description="ABC-2 type transporter transmembrane" evidence="6">
    <location>
        <begin position="26"/>
        <end position="184"/>
    </location>
</feature>
<feature type="transmembrane region" description="Helical" evidence="5">
    <location>
        <begin position="21"/>
        <end position="42"/>
    </location>
</feature>
<keyword evidence="3 5" id="KW-1133">Transmembrane helix</keyword>
<feature type="transmembrane region" description="Helical" evidence="5">
    <location>
        <begin position="714"/>
        <end position="739"/>
    </location>
</feature>
<keyword evidence="4 5" id="KW-0472">Membrane</keyword>
<sequence>MTATKHRRPGFFAERINSHRALRPWSILGLVLVPLLVAGLLLGTTWGRDSRLHQIEAAVVNQDKAVTVNGQMVPMGRQLAAEITSNETPNVHWTLSDPSDAAEGLASGRYSAVVTIPENFSKAATSVSDADKAEQAVIQVTTSPASAVEDAQIARQVADLATQSTNRMLTGEYLKNIYVGFNTMGQQMVTMSDAATQLADGAQKLDDGTTKAASGMGQLGKGISTLDANSAQLNAGGTKLADGGSQLVSGASQLAGGIGAYTSGAGKVVDGIGQLDTGVQAYTSGAGKLVDGIGSFNSGVQDYTAGVGQYTAGVTKLNQGVQQLNDQVQQVPSITPAQIQQTQQATKQIQQYAEQLGSVQQQLAALPATAGRTVTQQCLTTAAAQLAAYQQAATSAGAPLSPEQSAAVKKTLEQTCSSTGQQAAASVAGALQEAGKNGITVDDKQLQGLVAQMGQLPALLDGINQLKAGVTQLADGSQQLADNGGKLTSGGSQLAKGAQQMASQSQQLKSGGAELAKGSAQLASQSQQLKTGGNQLATGASTLATGLGTYTSGVSSYVDGVQQYTAGVGKLNTGAQQLSGGMTQLASGSGQLADGTKKFADGLAAGKDKVPSYSQEQREKLSTVVSDPVTGGADGVSTPLKQTTTLLLVLGAWLGALATWLLMRPVASRTLTSSRPSWQLAAATMLPSAGIAVGQAIGLGVLGANVMDLGWGRGLGLVAFLSLASLAFMAINQALVAWLGGIGRTISVVLATVTAAVGLVSAVPGLFGTAHGLSPLAPALDGVRAIVARTTIGVGPIGILLALWLAAAVACLLAVVRRRQLSPAAYRRSRGGEALR</sequence>
<dbReference type="InterPro" id="IPR013525">
    <property type="entry name" value="ABC2_TM"/>
</dbReference>
<comment type="subcellular location">
    <subcellularLocation>
        <location evidence="1">Membrane</location>
        <topology evidence="1">Multi-pass membrane protein</topology>
    </subcellularLocation>
</comment>
<protein>
    <submittedName>
        <fullName evidence="7">YhgE/Pip domain-containing protein</fullName>
    </submittedName>
</protein>